<dbReference type="EMBL" id="CAJHUB010000649">
    <property type="protein sequence ID" value="CAD7668349.1"/>
    <property type="molecule type" value="Genomic_DNA"/>
</dbReference>
<name>A0A811XW89_NYCPR</name>
<reference evidence="2" key="1">
    <citation type="submission" date="2020-12" db="EMBL/GenBank/DDBJ databases">
        <authorList>
            <consortium name="Molecular Ecology Group"/>
        </authorList>
    </citation>
    <scope>NUCLEOTIDE SEQUENCE</scope>
    <source>
        <strain evidence="2">TBG_1078</strain>
    </source>
</reference>
<sequence length="204" mass="22454">MRSLEPMMVWRRAMDAAGTWPRWVHRLGPPLKTPAGTYIRHRTVVKLSKLHAGLRPQQQLGPAAQSRRGPPSFPPSRQEDLQEPTAPAPGINEQPEGLASKPPLFCRARGTGVPVRDPPAADKFQWVRQDNGVHVCLCPGLQGLKRRLGPRASVCLWQRGLGAGQRTPPPPTWSSSPGLGIWSLLSISTCRAGWTHRMASGRPW</sequence>
<dbReference type="AlphaFoldDB" id="A0A811XW89"/>
<protein>
    <submittedName>
        <fullName evidence="2">(raccoon dog) hypothetical protein</fullName>
    </submittedName>
</protein>
<keyword evidence="3" id="KW-1185">Reference proteome</keyword>
<proteinExistence type="predicted"/>
<evidence type="ECO:0000256" key="1">
    <source>
        <dbReference type="SAM" id="MobiDB-lite"/>
    </source>
</evidence>
<evidence type="ECO:0000313" key="3">
    <source>
        <dbReference type="Proteomes" id="UP000645828"/>
    </source>
</evidence>
<comment type="caution">
    <text evidence="2">The sequence shown here is derived from an EMBL/GenBank/DDBJ whole genome shotgun (WGS) entry which is preliminary data.</text>
</comment>
<gene>
    <name evidence="2" type="ORF">NYPRO_LOCUS1591</name>
</gene>
<organism evidence="2 3">
    <name type="scientific">Nyctereutes procyonoides</name>
    <name type="common">Raccoon dog</name>
    <name type="synonym">Canis procyonoides</name>
    <dbReference type="NCBI Taxonomy" id="34880"/>
    <lineage>
        <taxon>Eukaryota</taxon>
        <taxon>Metazoa</taxon>
        <taxon>Chordata</taxon>
        <taxon>Craniata</taxon>
        <taxon>Vertebrata</taxon>
        <taxon>Euteleostomi</taxon>
        <taxon>Mammalia</taxon>
        <taxon>Eutheria</taxon>
        <taxon>Laurasiatheria</taxon>
        <taxon>Carnivora</taxon>
        <taxon>Caniformia</taxon>
        <taxon>Canidae</taxon>
        <taxon>Nyctereutes</taxon>
    </lineage>
</organism>
<accession>A0A811XW89</accession>
<evidence type="ECO:0000313" key="2">
    <source>
        <dbReference type="EMBL" id="CAD7668349.1"/>
    </source>
</evidence>
<dbReference type="Proteomes" id="UP000645828">
    <property type="component" value="Unassembled WGS sequence"/>
</dbReference>
<feature type="region of interest" description="Disordered" evidence="1">
    <location>
        <begin position="53"/>
        <end position="105"/>
    </location>
</feature>